<dbReference type="GO" id="GO:0004497">
    <property type="term" value="F:monooxygenase activity"/>
    <property type="evidence" value="ECO:0007669"/>
    <property type="project" value="UniProtKB-KW"/>
</dbReference>
<keyword evidence="1" id="KW-0349">Heme</keyword>
<reference evidence="6" key="1">
    <citation type="submission" date="2022-02" db="EMBL/GenBank/DDBJ databases">
        <authorList>
            <person name="Henning P.M."/>
            <person name="McCubbin A.G."/>
            <person name="Shore J.S."/>
        </authorList>
    </citation>
    <scope>NUCLEOTIDE SEQUENCE</scope>
    <source>
        <strain evidence="6">F60SS</strain>
        <tissue evidence="6">Leaves</tissue>
    </source>
</reference>
<keyword evidence="3" id="KW-0560">Oxidoreductase</keyword>
<evidence type="ECO:0000313" key="7">
    <source>
        <dbReference type="Proteomes" id="UP001141552"/>
    </source>
</evidence>
<gene>
    <name evidence="6" type="ORF">Tsubulata_021904</name>
</gene>
<dbReference type="GO" id="GO:0016705">
    <property type="term" value="F:oxidoreductase activity, acting on paired donors, with incorporation or reduction of molecular oxygen"/>
    <property type="evidence" value="ECO:0007669"/>
    <property type="project" value="InterPro"/>
</dbReference>
<dbReference type="PANTHER" id="PTHR47947">
    <property type="entry name" value="CYTOCHROME P450 82C3-RELATED"/>
    <property type="match status" value="1"/>
</dbReference>
<dbReference type="InterPro" id="IPR002401">
    <property type="entry name" value="Cyt_P450_E_grp-I"/>
</dbReference>
<dbReference type="AlphaFoldDB" id="A0A9Q0FZB4"/>
<dbReference type="Proteomes" id="UP001141552">
    <property type="component" value="Unassembled WGS sequence"/>
</dbReference>
<evidence type="ECO:0008006" key="8">
    <source>
        <dbReference type="Google" id="ProtNLM"/>
    </source>
</evidence>
<keyword evidence="5" id="KW-0503">Monooxygenase</keyword>
<evidence type="ECO:0000256" key="5">
    <source>
        <dbReference type="ARBA" id="ARBA00023033"/>
    </source>
</evidence>
<keyword evidence="7" id="KW-1185">Reference proteome</keyword>
<dbReference type="OrthoDB" id="2789670at2759"/>
<dbReference type="InterPro" id="IPR001128">
    <property type="entry name" value="Cyt_P450"/>
</dbReference>
<organism evidence="6 7">
    <name type="scientific">Turnera subulata</name>
    <dbReference type="NCBI Taxonomy" id="218843"/>
    <lineage>
        <taxon>Eukaryota</taxon>
        <taxon>Viridiplantae</taxon>
        <taxon>Streptophyta</taxon>
        <taxon>Embryophyta</taxon>
        <taxon>Tracheophyta</taxon>
        <taxon>Spermatophyta</taxon>
        <taxon>Magnoliopsida</taxon>
        <taxon>eudicotyledons</taxon>
        <taxon>Gunneridae</taxon>
        <taxon>Pentapetalae</taxon>
        <taxon>rosids</taxon>
        <taxon>fabids</taxon>
        <taxon>Malpighiales</taxon>
        <taxon>Passifloraceae</taxon>
        <taxon>Turnera</taxon>
    </lineage>
</organism>
<protein>
    <recommendedName>
        <fullName evidence="8">Cytochrome P450</fullName>
    </recommendedName>
</protein>
<keyword evidence="4" id="KW-0408">Iron</keyword>
<keyword evidence="2" id="KW-0479">Metal-binding</keyword>
<dbReference type="Gene3D" id="1.10.630.10">
    <property type="entry name" value="Cytochrome P450"/>
    <property type="match status" value="1"/>
</dbReference>
<dbReference type="SUPFAM" id="SSF48264">
    <property type="entry name" value="Cytochrome P450"/>
    <property type="match status" value="1"/>
</dbReference>
<dbReference type="EMBL" id="JAKUCV010003353">
    <property type="protein sequence ID" value="KAJ4839302.1"/>
    <property type="molecule type" value="Genomic_DNA"/>
</dbReference>
<dbReference type="PRINTS" id="PR00385">
    <property type="entry name" value="P450"/>
</dbReference>
<evidence type="ECO:0000256" key="1">
    <source>
        <dbReference type="ARBA" id="ARBA00022617"/>
    </source>
</evidence>
<proteinExistence type="predicted"/>
<sequence length="134" mass="14772">MMPVAGTETSAITLEWAISLLLNHPAAMQKVKAEIDTQVGHERLVNESDLSKLPYLKCVVNETLRLYPPSPILLPHYSSEPCTVGGFKIPQGTMLIVNALAMQRDPKVWEESLSWCYHGNACCFIGVGCTDPML</sequence>
<evidence type="ECO:0000256" key="3">
    <source>
        <dbReference type="ARBA" id="ARBA00023002"/>
    </source>
</evidence>
<dbReference type="PRINTS" id="PR00463">
    <property type="entry name" value="EP450I"/>
</dbReference>
<dbReference type="GO" id="GO:0020037">
    <property type="term" value="F:heme binding"/>
    <property type="evidence" value="ECO:0007669"/>
    <property type="project" value="InterPro"/>
</dbReference>
<dbReference type="InterPro" id="IPR036396">
    <property type="entry name" value="Cyt_P450_sf"/>
</dbReference>
<dbReference type="GO" id="GO:0005506">
    <property type="term" value="F:iron ion binding"/>
    <property type="evidence" value="ECO:0007669"/>
    <property type="project" value="InterPro"/>
</dbReference>
<evidence type="ECO:0000256" key="4">
    <source>
        <dbReference type="ARBA" id="ARBA00023004"/>
    </source>
</evidence>
<dbReference type="InterPro" id="IPR050651">
    <property type="entry name" value="Plant_Cytochrome_P450_Monoox"/>
</dbReference>
<dbReference type="Pfam" id="PF00067">
    <property type="entry name" value="p450"/>
    <property type="match status" value="1"/>
</dbReference>
<accession>A0A9Q0FZB4</accession>
<comment type="caution">
    <text evidence="6">The sequence shown here is derived from an EMBL/GenBank/DDBJ whole genome shotgun (WGS) entry which is preliminary data.</text>
</comment>
<dbReference type="PANTHER" id="PTHR47947:SF13">
    <property type="entry name" value="CYTOCHROME P450, FAMILY 81, SUBFAMILY K, POLYPEPTIDE 1-RELATED"/>
    <property type="match status" value="1"/>
</dbReference>
<evidence type="ECO:0000256" key="2">
    <source>
        <dbReference type="ARBA" id="ARBA00022723"/>
    </source>
</evidence>
<name>A0A9Q0FZB4_9ROSI</name>
<evidence type="ECO:0000313" key="6">
    <source>
        <dbReference type="EMBL" id="KAJ4839302.1"/>
    </source>
</evidence>
<reference evidence="6" key="2">
    <citation type="journal article" date="2023" name="Plants (Basel)">
        <title>Annotation of the Turnera subulata (Passifloraceae) Draft Genome Reveals the S-Locus Evolved after the Divergence of Turneroideae from Passifloroideae in a Stepwise Manner.</title>
        <authorList>
            <person name="Henning P.M."/>
            <person name="Roalson E.H."/>
            <person name="Mir W."/>
            <person name="McCubbin A.G."/>
            <person name="Shore J.S."/>
        </authorList>
    </citation>
    <scope>NUCLEOTIDE SEQUENCE</scope>
    <source>
        <strain evidence="6">F60SS</strain>
    </source>
</reference>